<comment type="caution">
    <text evidence="2">The sequence shown here is derived from an EMBL/GenBank/DDBJ whole genome shotgun (WGS) entry which is preliminary data.</text>
</comment>
<feature type="signal peptide" evidence="1">
    <location>
        <begin position="1"/>
        <end position="20"/>
    </location>
</feature>
<protein>
    <submittedName>
        <fullName evidence="2">DUF1120 domain-containing protein</fullName>
    </submittedName>
</protein>
<dbReference type="Pfam" id="PF06551">
    <property type="entry name" value="DUF1120"/>
    <property type="match status" value="1"/>
</dbReference>
<evidence type="ECO:0000256" key="1">
    <source>
        <dbReference type="SAM" id="SignalP"/>
    </source>
</evidence>
<proteinExistence type="predicted"/>
<dbReference type="EMBL" id="JBANEI010000005">
    <property type="protein sequence ID" value="MEI2681977.1"/>
    <property type="molecule type" value="Genomic_DNA"/>
</dbReference>
<name>A0ABU8DEM6_ERWAP</name>
<keyword evidence="3" id="KW-1185">Reference proteome</keyword>
<dbReference type="Proteomes" id="UP001306592">
    <property type="component" value="Unassembled WGS sequence"/>
</dbReference>
<gene>
    <name evidence="2" type="ORF">V8N49_09935</name>
</gene>
<dbReference type="GeneID" id="89473356"/>
<accession>A0ABU8DEM6</accession>
<dbReference type="RefSeq" id="WP_224750363.1">
    <property type="nucleotide sequence ID" value="NZ_CAKKMT010000001.1"/>
</dbReference>
<organism evidence="2 3">
    <name type="scientific">Erwinia aphidicola</name>
    <dbReference type="NCBI Taxonomy" id="68334"/>
    <lineage>
        <taxon>Bacteria</taxon>
        <taxon>Pseudomonadati</taxon>
        <taxon>Pseudomonadota</taxon>
        <taxon>Gammaproteobacteria</taxon>
        <taxon>Enterobacterales</taxon>
        <taxon>Erwiniaceae</taxon>
        <taxon>Erwinia</taxon>
    </lineage>
</organism>
<reference evidence="2 3" key="1">
    <citation type="submission" date="2024-02" db="EMBL/GenBank/DDBJ databases">
        <title>First report Erwinia aphidicola in onion in Chile.</title>
        <authorList>
            <person name="Valenzuela M."/>
            <person name="Pena M."/>
            <person name="Dutta B."/>
        </authorList>
    </citation>
    <scope>NUCLEOTIDE SEQUENCE [LARGE SCALE GENOMIC DNA]</scope>
    <source>
        <strain evidence="2 3">QCJ3A</strain>
    </source>
</reference>
<feature type="chain" id="PRO_5045885534" evidence="1">
    <location>
        <begin position="21"/>
        <end position="229"/>
    </location>
</feature>
<sequence length="229" mass="23385">MMKKTVLALALLATTASAFAADSVDVRVIGTIVPAACTPTLSGGGTVDYGTIKADTISATDYTVLPAKEIDFSIQCDAPAKVALKAVSGRPGTTAGVTESAQAAGTAPVNLFGMGLVAAVGLGMDGADKIGGYAVRINPGSVTVDSVAANNLRKADSGTTWIQDNYAGILFDPNYSRNTTWSTSGTTPVAFTNLAGKLGVQAYINKGENLDLTKPINLDGLTTITLVYM</sequence>
<dbReference type="InterPro" id="IPR010546">
    <property type="entry name" value="DUF1120"/>
</dbReference>
<keyword evidence="1" id="KW-0732">Signal</keyword>
<evidence type="ECO:0000313" key="3">
    <source>
        <dbReference type="Proteomes" id="UP001306592"/>
    </source>
</evidence>
<evidence type="ECO:0000313" key="2">
    <source>
        <dbReference type="EMBL" id="MEI2681977.1"/>
    </source>
</evidence>